<dbReference type="AlphaFoldDB" id="A0A382DUC5"/>
<proteinExistence type="predicted"/>
<gene>
    <name evidence="2" type="ORF">METZ01_LOCUS194842</name>
</gene>
<name>A0A382DUC5_9ZZZZ</name>
<protein>
    <submittedName>
        <fullName evidence="2">Uncharacterized protein</fullName>
    </submittedName>
</protein>
<feature type="region of interest" description="Disordered" evidence="1">
    <location>
        <begin position="48"/>
        <end position="89"/>
    </location>
</feature>
<organism evidence="2">
    <name type="scientific">marine metagenome</name>
    <dbReference type="NCBI Taxonomy" id="408172"/>
    <lineage>
        <taxon>unclassified sequences</taxon>
        <taxon>metagenomes</taxon>
        <taxon>ecological metagenomes</taxon>
    </lineage>
</organism>
<evidence type="ECO:0000313" key="2">
    <source>
        <dbReference type="EMBL" id="SVB41988.1"/>
    </source>
</evidence>
<feature type="compositionally biased region" description="Basic residues" evidence="1">
    <location>
        <begin position="78"/>
        <end position="89"/>
    </location>
</feature>
<dbReference type="EMBL" id="UINC01041137">
    <property type="protein sequence ID" value="SVB41988.1"/>
    <property type="molecule type" value="Genomic_DNA"/>
</dbReference>
<sequence>MGVERKKKGATRRHDIYSLRNMGRLSKWRAQVTVNHPSETVMVQLHLSPPDVDGSSIGRASGCDSEGRGFDSPPSTQKKQKKSNKHLTS</sequence>
<evidence type="ECO:0000256" key="1">
    <source>
        <dbReference type="SAM" id="MobiDB-lite"/>
    </source>
</evidence>
<accession>A0A382DUC5</accession>
<reference evidence="2" key="1">
    <citation type="submission" date="2018-05" db="EMBL/GenBank/DDBJ databases">
        <authorList>
            <person name="Lanie J.A."/>
            <person name="Ng W.-L."/>
            <person name="Kazmierczak K.M."/>
            <person name="Andrzejewski T.M."/>
            <person name="Davidsen T.M."/>
            <person name="Wayne K.J."/>
            <person name="Tettelin H."/>
            <person name="Glass J.I."/>
            <person name="Rusch D."/>
            <person name="Podicherti R."/>
            <person name="Tsui H.-C.T."/>
            <person name="Winkler M.E."/>
        </authorList>
    </citation>
    <scope>NUCLEOTIDE SEQUENCE</scope>
</reference>